<keyword evidence="2" id="KW-1185">Reference proteome</keyword>
<keyword evidence="1" id="KW-0808">Transferase</keyword>
<dbReference type="EMBL" id="SMUV01000018">
    <property type="protein sequence ID" value="TDK53726.1"/>
    <property type="molecule type" value="Genomic_DNA"/>
</dbReference>
<dbReference type="Proteomes" id="UP000295301">
    <property type="component" value="Unassembled WGS sequence"/>
</dbReference>
<dbReference type="GO" id="GO:0016740">
    <property type="term" value="F:transferase activity"/>
    <property type="evidence" value="ECO:0007669"/>
    <property type="project" value="UniProtKB-KW"/>
</dbReference>
<dbReference type="InterPro" id="IPR050509">
    <property type="entry name" value="CoA-transferase_III"/>
</dbReference>
<dbReference type="Pfam" id="PF02515">
    <property type="entry name" value="CoA_transf_3"/>
    <property type="match status" value="1"/>
</dbReference>
<reference evidence="1 2" key="1">
    <citation type="submission" date="2019-03" db="EMBL/GenBank/DDBJ databases">
        <title>Ruegeria lutea sp. nov., a novel strain, isolated from marine sediment, the Masan Bay, South Korea.</title>
        <authorList>
            <person name="Kim J."/>
            <person name="Kim D.-Y."/>
            <person name="Lee S.-S."/>
        </authorList>
    </citation>
    <scope>NUCLEOTIDE SEQUENCE [LARGE SCALE GENOMIC DNA]</scope>
    <source>
        <strain evidence="1 2">318-1</strain>
    </source>
</reference>
<dbReference type="InterPro" id="IPR044855">
    <property type="entry name" value="CoA-Trfase_III_dom3_sf"/>
</dbReference>
<dbReference type="PANTHER" id="PTHR48228:SF5">
    <property type="entry name" value="ALPHA-METHYLACYL-COA RACEMASE"/>
    <property type="match status" value="1"/>
</dbReference>
<gene>
    <name evidence="1" type="ORF">E1832_00265</name>
</gene>
<dbReference type="Gene3D" id="3.30.1540.10">
    <property type="entry name" value="formyl-coa transferase, domain 3"/>
    <property type="match status" value="1"/>
</dbReference>
<dbReference type="InterPro" id="IPR023606">
    <property type="entry name" value="CoA-Trfase_III_dom_1_sf"/>
</dbReference>
<dbReference type="Gene3D" id="3.40.50.10540">
    <property type="entry name" value="Crotonobetainyl-coa:carnitine coa-transferase, domain 1"/>
    <property type="match status" value="1"/>
</dbReference>
<dbReference type="SUPFAM" id="SSF89796">
    <property type="entry name" value="CoA-transferase family III (CaiB/BaiF)"/>
    <property type="match status" value="1"/>
</dbReference>
<accession>A0A4R5VHE0</accession>
<organism evidence="1 2">
    <name type="scientific">Antarcticimicrobium luteum</name>
    <dbReference type="NCBI Taxonomy" id="2547397"/>
    <lineage>
        <taxon>Bacteria</taxon>
        <taxon>Pseudomonadati</taxon>
        <taxon>Pseudomonadota</taxon>
        <taxon>Alphaproteobacteria</taxon>
        <taxon>Rhodobacterales</taxon>
        <taxon>Paracoccaceae</taxon>
        <taxon>Antarcticimicrobium</taxon>
    </lineage>
</organism>
<proteinExistence type="predicted"/>
<sequence length="369" mass="39507">MKIIEMGGIGPGPFCAMLMADLGANVLRIDRTTDAGLGVKKQLRHDLTRRNRPSIALDLKSDKGREAALELIAGADALIEGFRPGVMERVGLGPEACLALNPRLAYGRLTGWGQAGPLAQTVGHDINYLALTGALAMIGSREQGPAIPLNLVADLGGGALYMAFGLLAAVLNARETGKGQVVDAAIIDGVSSMLTTFRGFSAAGAWTHEYESNFIDGGAPWYACYETADGKYISVGAVERKFYAELLDGMGLSSDYLDRQMDRASWPEQKIVFAEVFRSRNRADWESVFEGRSACFAPVLTLEEAANHPQMTERAAMIDIAGIRQPAPAPRFSHSIPDMPEPPSESGENTAAALTAWGVDPADFAREFS</sequence>
<evidence type="ECO:0000313" key="2">
    <source>
        <dbReference type="Proteomes" id="UP000295301"/>
    </source>
</evidence>
<dbReference type="PANTHER" id="PTHR48228">
    <property type="entry name" value="SUCCINYL-COA--D-CITRAMALATE COA-TRANSFERASE"/>
    <property type="match status" value="1"/>
</dbReference>
<comment type="caution">
    <text evidence="1">The sequence shown here is derived from an EMBL/GenBank/DDBJ whole genome shotgun (WGS) entry which is preliminary data.</text>
</comment>
<dbReference type="AlphaFoldDB" id="A0A4R5VHE0"/>
<name>A0A4R5VHE0_9RHOB</name>
<evidence type="ECO:0000313" key="1">
    <source>
        <dbReference type="EMBL" id="TDK53726.1"/>
    </source>
</evidence>
<dbReference type="InterPro" id="IPR003673">
    <property type="entry name" value="CoA-Trfase_fam_III"/>
</dbReference>
<dbReference type="OrthoDB" id="7208981at2"/>
<protein>
    <submittedName>
        <fullName evidence="1">CoA transferase</fullName>
    </submittedName>
</protein>